<protein>
    <submittedName>
        <fullName evidence="2">Scaffolding protein</fullName>
    </submittedName>
</protein>
<dbReference type="PATRIC" id="fig|1046596.6.peg.1844"/>
<dbReference type="AlphaFoldDB" id="J0UPW3"/>
<evidence type="ECO:0000256" key="1">
    <source>
        <dbReference type="SAM" id="MobiDB-lite"/>
    </source>
</evidence>
<sequence length="202" mass="22163">MSVTREFLKTLGIEGDSLEKIMSEVGKDKGISAEKVELQSKIDSLTSQNDDLNSQIKERDGQLSTLKKSAGDNEELKAQIKSLQDENKQAATDYQSKLAEQSKNFKIDSALRDAKARNPKAVKALLDLDKVSVDGDNLVGFKDQLEAVQKDNDFLFEQGEQNSNNQNQNTATHATFTGNASGDNANEPTIVQRIAQRMTGGQ</sequence>
<dbReference type="RefSeq" id="WP_003691146.1">
    <property type="nucleotide sequence ID" value="NZ_AKKT01000174.1"/>
</dbReference>
<dbReference type="GeneID" id="98316834"/>
<gene>
    <name evidence="2" type="ORF">FD00_GL001755</name>
</gene>
<feature type="region of interest" description="Disordered" evidence="1">
    <location>
        <begin position="157"/>
        <end position="202"/>
    </location>
</feature>
<accession>J0UPW3</accession>
<dbReference type="Proteomes" id="UP000050898">
    <property type="component" value="Unassembled WGS sequence"/>
</dbReference>
<evidence type="ECO:0000313" key="3">
    <source>
        <dbReference type="Proteomes" id="UP000050898"/>
    </source>
</evidence>
<reference evidence="2 3" key="1">
    <citation type="journal article" date="2015" name="Genome Announc.">
        <title>Expanding the biotechnology potential of lactobacilli through comparative genomics of 213 strains and associated genera.</title>
        <authorList>
            <person name="Sun Z."/>
            <person name="Harris H.M."/>
            <person name="McCann A."/>
            <person name="Guo C."/>
            <person name="Argimon S."/>
            <person name="Zhang W."/>
            <person name="Yang X."/>
            <person name="Jeffery I.B."/>
            <person name="Cooney J.C."/>
            <person name="Kagawa T.F."/>
            <person name="Liu W."/>
            <person name="Song Y."/>
            <person name="Salvetti E."/>
            <person name="Wrobel A."/>
            <person name="Rasinkangas P."/>
            <person name="Parkhill J."/>
            <person name="Rea M.C."/>
            <person name="O'Sullivan O."/>
            <person name="Ritari J."/>
            <person name="Douillard F.P."/>
            <person name="Paul Ross R."/>
            <person name="Yang R."/>
            <person name="Briner A.E."/>
            <person name="Felis G.E."/>
            <person name="de Vos W.M."/>
            <person name="Barrangou R."/>
            <person name="Klaenhammer T.R."/>
            <person name="Caufield P.W."/>
            <person name="Cui Y."/>
            <person name="Zhang H."/>
            <person name="O'Toole P.W."/>
        </authorList>
    </citation>
    <scope>NUCLEOTIDE SEQUENCE [LARGE SCALE GENOMIC DNA]</scope>
    <source>
        <strain evidence="2 3">DSM 20444</strain>
    </source>
</reference>
<comment type="caution">
    <text evidence="2">The sequence shown here is derived from an EMBL/GenBank/DDBJ whole genome shotgun (WGS) entry which is preliminary data.</text>
</comment>
<organism evidence="2 3">
    <name type="scientific">Liquorilactobacillus mali KCTC 3596 = DSM 20444</name>
    <dbReference type="NCBI Taxonomy" id="1046596"/>
    <lineage>
        <taxon>Bacteria</taxon>
        <taxon>Bacillati</taxon>
        <taxon>Bacillota</taxon>
        <taxon>Bacilli</taxon>
        <taxon>Lactobacillales</taxon>
        <taxon>Lactobacillaceae</taxon>
        <taxon>Liquorilactobacillus</taxon>
    </lineage>
</organism>
<dbReference type="EMBL" id="AYYH01000047">
    <property type="protein sequence ID" value="KRN08804.1"/>
    <property type="molecule type" value="Genomic_DNA"/>
</dbReference>
<dbReference type="OrthoDB" id="2365850at2"/>
<dbReference type="Pfam" id="PF06810">
    <property type="entry name" value="Phage_scaffold"/>
    <property type="match status" value="1"/>
</dbReference>
<feature type="compositionally biased region" description="Polar residues" evidence="1">
    <location>
        <begin position="170"/>
        <end position="189"/>
    </location>
</feature>
<feature type="region of interest" description="Disordered" evidence="1">
    <location>
        <begin position="49"/>
        <end position="70"/>
    </location>
</feature>
<evidence type="ECO:0000313" key="2">
    <source>
        <dbReference type="EMBL" id="KRN08804.1"/>
    </source>
</evidence>
<dbReference type="InterPro" id="IPR009636">
    <property type="entry name" value="SCAF"/>
</dbReference>
<proteinExistence type="predicted"/>
<keyword evidence="3" id="KW-1185">Reference proteome</keyword>
<name>J0UPW3_9LACO</name>